<proteinExistence type="predicted"/>
<dbReference type="GO" id="GO:0009055">
    <property type="term" value="F:electron transfer activity"/>
    <property type="evidence" value="ECO:0007669"/>
    <property type="project" value="InterPro"/>
</dbReference>
<evidence type="ECO:0000256" key="5">
    <source>
        <dbReference type="SAM" id="MobiDB-lite"/>
    </source>
</evidence>
<comment type="caution">
    <text evidence="8">The sequence shown here is derived from an EMBL/GenBank/DDBJ whole genome shotgun (WGS) entry which is preliminary data.</text>
</comment>
<dbReference type="InterPro" id="IPR036909">
    <property type="entry name" value="Cyt_c-like_dom_sf"/>
</dbReference>
<keyword evidence="3 4" id="KW-0408">Iron</keyword>
<evidence type="ECO:0000313" key="9">
    <source>
        <dbReference type="Proteomes" id="UP000244450"/>
    </source>
</evidence>
<feature type="domain" description="Cytochrome c" evidence="7">
    <location>
        <begin position="47"/>
        <end position="133"/>
    </location>
</feature>
<dbReference type="GO" id="GO:0046872">
    <property type="term" value="F:metal ion binding"/>
    <property type="evidence" value="ECO:0007669"/>
    <property type="project" value="UniProtKB-KW"/>
</dbReference>
<feature type="region of interest" description="Disordered" evidence="5">
    <location>
        <begin position="66"/>
        <end position="87"/>
    </location>
</feature>
<keyword evidence="6" id="KW-0732">Signal</keyword>
<gene>
    <name evidence="8" type="ORF">DCC81_23860</name>
</gene>
<protein>
    <submittedName>
        <fullName evidence="8">Cytochrome C</fullName>
    </submittedName>
</protein>
<dbReference type="PANTHER" id="PTHR35008:SF4">
    <property type="entry name" value="BLL4482 PROTEIN"/>
    <property type="match status" value="1"/>
</dbReference>
<dbReference type="Proteomes" id="UP000244450">
    <property type="component" value="Unassembled WGS sequence"/>
</dbReference>
<evidence type="ECO:0000256" key="6">
    <source>
        <dbReference type="SAM" id="SignalP"/>
    </source>
</evidence>
<dbReference type="InterPro" id="IPR009056">
    <property type="entry name" value="Cyt_c-like_dom"/>
</dbReference>
<evidence type="ECO:0000256" key="3">
    <source>
        <dbReference type="ARBA" id="ARBA00023004"/>
    </source>
</evidence>
<dbReference type="PROSITE" id="PS51007">
    <property type="entry name" value="CYTC"/>
    <property type="match status" value="1"/>
</dbReference>
<dbReference type="PANTHER" id="PTHR35008">
    <property type="entry name" value="BLL4482 PROTEIN-RELATED"/>
    <property type="match status" value="1"/>
</dbReference>
<dbReference type="Pfam" id="PF13442">
    <property type="entry name" value="Cytochrome_CBB3"/>
    <property type="match status" value="1"/>
</dbReference>
<evidence type="ECO:0000256" key="1">
    <source>
        <dbReference type="ARBA" id="ARBA00022617"/>
    </source>
</evidence>
<dbReference type="Gene3D" id="1.10.760.10">
    <property type="entry name" value="Cytochrome c-like domain"/>
    <property type="match status" value="1"/>
</dbReference>
<dbReference type="OrthoDB" id="9811395at2"/>
<evidence type="ECO:0000259" key="7">
    <source>
        <dbReference type="PROSITE" id="PS51007"/>
    </source>
</evidence>
<feature type="signal peptide" evidence="6">
    <location>
        <begin position="1"/>
        <end position="26"/>
    </location>
</feature>
<dbReference type="InterPro" id="IPR051459">
    <property type="entry name" value="Cytochrome_c-type_DH"/>
</dbReference>
<accession>A0A2T7BEA7</accession>
<reference evidence="8 9" key="1">
    <citation type="submission" date="2018-04" db="EMBL/GenBank/DDBJ databases">
        <title>Chitinophaga fuyangensis sp. nov., isolated from soil in a chemical factory.</title>
        <authorList>
            <person name="Chen K."/>
        </authorList>
    </citation>
    <scope>NUCLEOTIDE SEQUENCE [LARGE SCALE GENOMIC DNA]</scope>
    <source>
        <strain evidence="8 9">LY-1</strain>
    </source>
</reference>
<dbReference type="RefSeq" id="WP_108689220.1">
    <property type="nucleotide sequence ID" value="NZ_QCYK01000003.1"/>
</dbReference>
<sequence length="134" mass="14569">MKISFLKSSPLLLAAAFAALSFSAPGDPWIVPEKNAKMPNPVKSSPASIADGKALWAKNCQSCHGKAGEGDGSKAAQLKTQPPNFTSADFQKQTDGALFYKTSEGRNDMPSFKKKLPDAEDIWNLVNYMRTFKK</sequence>
<feature type="chain" id="PRO_5015518703" evidence="6">
    <location>
        <begin position="27"/>
        <end position="134"/>
    </location>
</feature>
<evidence type="ECO:0000256" key="2">
    <source>
        <dbReference type="ARBA" id="ARBA00022723"/>
    </source>
</evidence>
<dbReference type="AlphaFoldDB" id="A0A2T7BEA7"/>
<keyword evidence="1 4" id="KW-0349">Heme</keyword>
<evidence type="ECO:0000256" key="4">
    <source>
        <dbReference type="PROSITE-ProRule" id="PRU00433"/>
    </source>
</evidence>
<organism evidence="8 9">
    <name type="scientific">Chitinophaga parva</name>
    <dbReference type="NCBI Taxonomy" id="2169414"/>
    <lineage>
        <taxon>Bacteria</taxon>
        <taxon>Pseudomonadati</taxon>
        <taxon>Bacteroidota</taxon>
        <taxon>Chitinophagia</taxon>
        <taxon>Chitinophagales</taxon>
        <taxon>Chitinophagaceae</taxon>
        <taxon>Chitinophaga</taxon>
    </lineage>
</organism>
<dbReference type="GO" id="GO:0020037">
    <property type="term" value="F:heme binding"/>
    <property type="evidence" value="ECO:0007669"/>
    <property type="project" value="InterPro"/>
</dbReference>
<keyword evidence="2 4" id="KW-0479">Metal-binding</keyword>
<name>A0A2T7BEA7_9BACT</name>
<dbReference type="EMBL" id="QCYK01000003">
    <property type="protein sequence ID" value="PUZ23417.1"/>
    <property type="molecule type" value="Genomic_DNA"/>
</dbReference>
<dbReference type="SUPFAM" id="SSF46626">
    <property type="entry name" value="Cytochrome c"/>
    <property type="match status" value="1"/>
</dbReference>
<keyword evidence="9" id="KW-1185">Reference proteome</keyword>
<evidence type="ECO:0000313" key="8">
    <source>
        <dbReference type="EMBL" id="PUZ23417.1"/>
    </source>
</evidence>
<feature type="compositionally biased region" description="Polar residues" evidence="5">
    <location>
        <begin position="78"/>
        <end position="87"/>
    </location>
</feature>